<dbReference type="SUPFAM" id="SSF48695">
    <property type="entry name" value="Multiheme cytochromes"/>
    <property type="match status" value="1"/>
</dbReference>
<dbReference type="EMBL" id="JACCQK010000004">
    <property type="protein sequence ID" value="MBG0778319.1"/>
    <property type="molecule type" value="Genomic_DNA"/>
</dbReference>
<dbReference type="Proteomes" id="UP000706172">
    <property type="component" value="Unassembled WGS sequence"/>
</dbReference>
<protein>
    <submittedName>
        <fullName evidence="1">Sulfate reduction electron transfer complex DsrMKJOP subunit DsrJ</fullName>
    </submittedName>
</protein>
<evidence type="ECO:0000313" key="2">
    <source>
        <dbReference type="Proteomes" id="UP000706172"/>
    </source>
</evidence>
<proteinExistence type="predicted"/>
<sequence length="131" mass="14563">MTKNMIVTGLAVFVVAVLSPFWFNLVTTTQAAPEPELLGLAKEAKTCVLDKYDMRANHMSLLNEWRGAVVRNADRIYVAANGHSFNMSLSTGNSSCLGCHEDKAKFCDACHTYTSVNPYCWECHTNPKEIE</sequence>
<dbReference type="InterPro" id="IPR036280">
    <property type="entry name" value="Multihaem_cyt_sf"/>
</dbReference>
<evidence type="ECO:0000313" key="1">
    <source>
        <dbReference type="EMBL" id="MBG0778319.1"/>
    </source>
</evidence>
<dbReference type="NCBIfam" id="NF038038">
    <property type="entry name" value="cytoc_DsrJ"/>
    <property type="match status" value="1"/>
</dbReference>
<gene>
    <name evidence="1" type="primary">dsrJ</name>
    <name evidence="1" type="ORF">H0S81_00080</name>
</gene>
<dbReference type="AlphaFoldDB" id="A0A931CVU7"/>
<comment type="caution">
    <text evidence="1">The sequence shown here is derived from an EMBL/GenBank/DDBJ whole genome shotgun (WGS) entry which is preliminary data.</text>
</comment>
<accession>A0A931CVU7</accession>
<reference evidence="1" key="1">
    <citation type="submission" date="2020-07" db="EMBL/GenBank/DDBJ databases">
        <title>Severe corrosion of carbon steel in oil field produced water can be linked to methanogenic archaea containing a special type of NiFe hydrogenase.</title>
        <authorList>
            <person name="Lahme S."/>
            <person name="Mand J."/>
            <person name="Longwell J."/>
            <person name="Smith R."/>
            <person name="Enning D."/>
        </authorList>
    </citation>
    <scope>NUCLEOTIDE SEQUENCE</scope>
    <source>
        <strain evidence="1">MIC098Bin6</strain>
    </source>
</reference>
<dbReference type="InterPro" id="IPR047668">
    <property type="entry name" value="DsrJ"/>
</dbReference>
<organism evidence="1 2">
    <name type="scientific">Desulfotignum balticum</name>
    <dbReference type="NCBI Taxonomy" id="115781"/>
    <lineage>
        <taxon>Bacteria</taxon>
        <taxon>Pseudomonadati</taxon>
        <taxon>Thermodesulfobacteriota</taxon>
        <taxon>Desulfobacteria</taxon>
        <taxon>Desulfobacterales</taxon>
        <taxon>Desulfobacteraceae</taxon>
        <taxon>Desulfotignum</taxon>
    </lineage>
</organism>
<name>A0A931CVU7_9BACT</name>